<dbReference type="EMBL" id="VMBG01000001">
    <property type="protein sequence ID" value="TSJ79672.1"/>
    <property type="molecule type" value="Genomic_DNA"/>
</dbReference>
<keyword evidence="1" id="KW-0472">Membrane</keyword>
<sequence>MRPRDTRLNTPAEMWVRFVFASRYFFFFAALFMAASAVHHGSVYDAVKAVVFFAAMIAGHVWLKRRGKLDECDRALQDMFNGTAGEEEGLDALLSRRAALEEKRGTPGFDPWEVQAVRREINDYMRSHPESTGRLDGRR</sequence>
<name>A0A556QSQ8_9BACT</name>
<dbReference type="AlphaFoldDB" id="A0A556QSQ8"/>
<dbReference type="RefSeq" id="WP_144230213.1">
    <property type="nucleotide sequence ID" value="NZ_CBCRVV010000012.1"/>
</dbReference>
<feature type="transmembrane region" description="Helical" evidence="1">
    <location>
        <begin position="21"/>
        <end position="40"/>
    </location>
</feature>
<feature type="transmembrane region" description="Helical" evidence="1">
    <location>
        <begin position="46"/>
        <end position="63"/>
    </location>
</feature>
<proteinExistence type="predicted"/>
<gene>
    <name evidence="2" type="ORF">FPL22_10405</name>
</gene>
<dbReference type="Proteomes" id="UP000315648">
    <property type="component" value="Unassembled WGS sequence"/>
</dbReference>
<evidence type="ECO:0000313" key="2">
    <source>
        <dbReference type="EMBL" id="TSJ79672.1"/>
    </source>
</evidence>
<reference evidence="2 3" key="1">
    <citation type="submission" date="2019-07" db="EMBL/GenBank/DDBJ databases">
        <title>Description of 53C-WASEF.</title>
        <authorList>
            <person name="Pitt A."/>
            <person name="Hahn M.W."/>
        </authorList>
    </citation>
    <scope>NUCLEOTIDE SEQUENCE [LARGE SCALE GENOMIC DNA]</scope>
    <source>
        <strain evidence="2 3">53C-WASEF</strain>
    </source>
</reference>
<organism evidence="2 3">
    <name type="scientific">Rariglobus hedericola</name>
    <dbReference type="NCBI Taxonomy" id="2597822"/>
    <lineage>
        <taxon>Bacteria</taxon>
        <taxon>Pseudomonadati</taxon>
        <taxon>Verrucomicrobiota</taxon>
        <taxon>Opitutia</taxon>
        <taxon>Opitutales</taxon>
        <taxon>Opitutaceae</taxon>
        <taxon>Rariglobus</taxon>
    </lineage>
</organism>
<keyword evidence="1" id="KW-0812">Transmembrane</keyword>
<accession>A0A556QSQ8</accession>
<evidence type="ECO:0000313" key="3">
    <source>
        <dbReference type="Proteomes" id="UP000315648"/>
    </source>
</evidence>
<evidence type="ECO:0000256" key="1">
    <source>
        <dbReference type="SAM" id="Phobius"/>
    </source>
</evidence>
<keyword evidence="1" id="KW-1133">Transmembrane helix</keyword>
<keyword evidence="3" id="KW-1185">Reference proteome</keyword>
<comment type="caution">
    <text evidence="2">The sequence shown here is derived from an EMBL/GenBank/DDBJ whole genome shotgun (WGS) entry which is preliminary data.</text>
</comment>
<protein>
    <submittedName>
        <fullName evidence="2">Uncharacterized protein</fullName>
    </submittedName>
</protein>